<feature type="domain" description="Xylose isomerase-like TIM barrel" evidence="1">
    <location>
        <begin position="19"/>
        <end position="260"/>
    </location>
</feature>
<dbReference type="SUPFAM" id="SSF51658">
    <property type="entry name" value="Xylose isomerase-like"/>
    <property type="match status" value="1"/>
</dbReference>
<protein>
    <recommendedName>
        <fullName evidence="1">Xylose isomerase-like TIM barrel domain-containing protein</fullName>
    </recommendedName>
</protein>
<dbReference type="Proteomes" id="UP001325248">
    <property type="component" value="Chromosome"/>
</dbReference>
<dbReference type="InterPro" id="IPR050312">
    <property type="entry name" value="IolE/XylAMocC-like"/>
</dbReference>
<dbReference type="PANTHER" id="PTHR12110:SF41">
    <property type="entry name" value="INOSOSE DEHYDRATASE"/>
    <property type="match status" value="1"/>
</dbReference>
<accession>A0ABZ0U933</accession>
<evidence type="ECO:0000313" key="2">
    <source>
        <dbReference type="EMBL" id="WPX71766.1"/>
    </source>
</evidence>
<organism evidence="2 3">
    <name type="scientific">Blautia producta</name>
    <dbReference type="NCBI Taxonomy" id="33035"/>
    <lineage>
        <taxon>Bacteria</taxon>
        <taxon>Bacillati</taxon>
        <taxon>Bacillota</taxon>
        <taxon>Clostridia</taxon>
        <taxon>Lachnospirales</taxon>
        <taxon>Lachnospiraceae</taxon>
        <taxon>Blautia</taxon>
    </lineage>
</organism>
<evidence type="ECO:0000313" key="3">
    <source>
        <dbReference type="Proteomes" id="UP001325248"/>
    </source>
</evidence>
<keyword evidence="3" id="KW-1185">Reference proteome</keyword>
<gene>
    <name evidence="2" type="ORF">BLCOC_00890</name>
</gene>
<name>A0ABZ0U933_9FIRM</name>
<dbReference type="InterPro" id="IPR036237">
    <property type="entry name" value="Xyl_isomerase-like_sf"/>
</dbReference>
<dbReference type="Gene3D" id="3.20.20.150">
    <property type="entry name" value="Divalent-metal-dependent TIM barrel enzymes"/>
    <property type="match status" value="1"/>
</dbReference>
<dbReference type="PANTHER" id="PTHR12110">
    <property type="entry name" value="HYDROXYPYRUVATE ISOMERASE"/>
    <property type="match status" value="1"/>
</dbReference>
<sequence>MRVGVLIELFRDTDIDARFAELRSMGMESCQLVCWDREIMDQENADKVNAAAEHHKVDITAFWCGWEGPRVWDFYDGQLTLGLVPEAFRFERVKMLQEGIRFAAMIHVKDVATHVGYMPENPYDPNYAGVLVCLKELVKQCKENGQNFLFETGQETPVTLKRAIQDIEKELGKGNVGINLDPANLVMYGKANPVDALEVFGEYVMGIHGKDGKYPTDGHMLGDEVPLGQGKVNYPAFVAKLKEIGYAGDITIEREISGEEQKKDIVMAKAVLDELLK</sequence>
<dbReference type="EMBL" id="CP136422">
    <property type="protein sequence ID" value="WPX71766.1"/>
    <property type="molecule type" value="Genomic_DNA"/>
</dbReference>
<evidence type="ECO:0000259" key="1">
    <source>
        <dbReference type="Pfam" id="PF01261"/>
    </source>
</evidence>
<dbReference type="Pfam" id="PF01261">
    <property type="entry name" value="AP_endonuc_2"/>
    <property type="match status" value="1"/>
</dbReference>
<reference evidence="2" key="1">
    <citation type="submission" date="2023-10" db="EMBL/GenBank/DDBJ databases">
        <title>Genome sequence of Blautia coccoides DSM 935.</title>
        <authorList>
            <person name="Boeer T."/>
            <person name="Bengelsdorf F.R."/>
            <person name="Daniel R."/>
            <person name="Poehlein A."/>
        </authorList>
    </citation>
    <scope>NUCLEOTIDE SEQUENCE [LARGE SCALE GENOMIC DNA]</scope>
    <source>
        <strain evidence="2">DSM 935</strain>
    </source>
</reference>
<proteinExistence type="predicted"/>
<dbReference type="InterPro" id="IPR013022">
    <property type="entry name" value="Xyl_isomerase-like_TIM-brl"/>
</dbReference>